<dbReference type="PANTHER" id="PTHR12428:SF65">
    <property type="entry name" value="CYTOCHROME C OXIDASE ASSEMBLY PROTEIN COX18, MITOCHONDRIAL"/>
    <property type="match status" value="1"/>
</dbReference>
<evidence type="ECO:0000256" key="8">
    <source>
        <dbReference type="ARBA" id="ARBA00022989"/>
    </source>
</evidence>
<evidence type="ECO:0000256" key="10">
    <source>
        <dbReference type="ARBA" id="ARBA00023186"/>
    </source>
</evidence>
<feature type="compositionally biased region" description="Low complexity" evidence="14">
    <location>
        <begin position="61"/>
        <end position="79"/>
    </location>
</feature>
<reference evidence="17 18" key="1">
    <citation type="submission" date="2018-11" db="EMBL/GenBank/DDBJ databases">
        <title>Paraburkholderia sp. DHOA04, isolated from soil.</title>
        <authorList>
            <person name="Gao Z.-H."/>
            <person name="Qiu L.-H."/>
            <person name="Fu J.-C."/>
        </authorList>
    </citation>
    <scope>NUCLEOTIDE SEQUENCE [LARGE SCALE GENOMIC DNA]</scope>
    <source>
        <strain evidence="17 18">DHOA04</strain>
    </source>
</reference>
<dbReference type="InterPro" id="IPR038221">
    <property type="entry name" value="YidC_periplasmic_sf"/>
</dbReference>
<evidence type="ECO:0000259" key="16">
    <source>
        <dbReference type="Pfam" id="PF14849"/>
    </source>
</evidence>
<dbReference type="Proteomes" id="UP000272778">
    <property type="component" value="Unassembled WGS sequence"/>
</dbReference>
<dbReference type="InterPro" id="IPR019998">
    <property type="entry name" value="Membr_insert_YidC"/>
</dbReference>
<comment type="caution">
    <text evidence="17">The sequence shown here is derived from an EMBL/GenBank/DDBJ whole genome shotgun (WGS) entry which is preliminary data.</text>
</comment>
<dbReference type="GO" id="GO:0015031">
    <property type="term" value="P:protein transport"/>
    <property type="evidence" value="ECO:0007669"/>
    <property type="project" value="UniProtKB-KW"/>
</dbReference>
<feature type="transmembrane region" description="Helical" evidence="13">
    <location>
        <begin position="439"/>
        <end position="460"/>
    </location>
</feature>
<dbReference type="PRINTS" id="PR00701">
    <property type="entry name" value="60KDINNERMP"/>
</dbReference>
<dbReference type="CDD" id="cd20070">
    <property type="entry name" value="5TM_YidC_Alb3"/>
    <property type="match status" value="1"/>
</dbReference>
<keyword evidence="5 13" id="KW-1003">Cell membrane</keyword>
<evidence type="ECO:0000256" key="12">
    <source>
        <dbReference type="ARBA" id="ARBA00033342"/>
    </source>
</evidence>
<evidence type="ECO:0000256" key="11">
    <source>
        <dbReference type="ARBA" id="ARBA00033245"/>
    </source>
</evidence>
<evidence type="ECO:0000259" key="15">
    <source>
        <dbReference type="Pfam" id="PF02096"/>
    </source>
</evidence>
<dbReference type="GO" id="GO:0051205">
    <property type="term" value="P:protein insertion into membrane"/>
    <property type="evidence" value="ECO:0007669"/>
    <property type="project" value="TreeGrafter"/>
</dbReference>
<keyword evidence="18" id="KW-1185">Reference proteome</keyword>
<dbReference type="HAMAP" id="MF_01810">
    <property type="entry name" value="YidC_type1"/>
    <property type="match status" value="1"/>
</dbReference>
<protein>
    <recommendedName>
        <fullName evidence="3 13">Membrane protein insertase YidC</fullName>
    </recommendedName>
    <alternativeName>
        <fullName evidence="12 13">Foldase YidC</fullName>
    </alternativeName>
    <alternativeName>
        <fullName evidence="11 13">Membrane integrase YidC</fullName>
    </alternativeName>
    <alternativeName>
        <fullName evidence="13">Membrane protein YidC</fullName>
    </alternativeName>
</protein>
<dbReference type="GO" id="GO:0005886">
    <property type="term" value="C:plasma membrane"/>
    <property type="evidence" value="ECO:0007669"/>
    <property type="project" value="UniProtKB-SubCell"/>
</dbReference>
<dbReference type="Pfam" id="PF14849">
    <property type="entry name" value="YidC_periplas"/>
    <property type="match status" value="1"/>
</dbReference>
<dbReference type="InterPro" id="IPR001708">
    <property type="entry name" value="YidC/ALB3/OXA1/COX18"/>
</dbReference>
<dbReference type="OrthoDB" id="9780552at2"/>
<dbReference type="PANTHER" id="PTHR12428">
    <property type="entry name" value="OXA1"/>
    <property type="match status" value="1"/>
</dbReference>
<proteinExistence type="inferred from homology"/>
<evidence type="ECO:0000256" key="13">
    <source>
        <dbReference type="HAMAP-Rule" id="MF_01810"/>
    </source>
</evidence>
<keyword evidence="8 13" id="KW-1133">Transmembrane helix</keyword>
<keyword evidence="7 13" id="KW-0653">Protein transport</keyword>
<dbReference type="GO" id="GO:0032977">
    <property type="term" value="F:membrane insertase activity"/>
    <property type="evidence" value="ECO:0007669"/>
    <property type="project" value="InterPro"/>
</dbReference>
<feature type="transmembrane region" description="Helical" evidence="13">
    <location>
        <begin position="509"/>
        <end position="534"/>
    </location>
</feature>
<keyword evidence="4 13" id="KW-0813">Transport</keyword>
<dbReference type="NCBIfam" id="TIGR03593">
    <property type="entry name" value="yidC_nterm"/>
    <property type="match status" value="1"/>
</dbReference>
<feature type="region of interest" description="Disordered" evidence="14">
    <location>
        <begin position="38"/>
        <end position="79"/>
    </location>
</feature>
<evidence type="ECO:0000256" key="4">
    <source>
        <dbReference type="ARBA" id="ARBA00022448"/>
    </source>
</evidence>
<evidence type="ECO:0000256" key="14">
    <source>
        <dbReference type="SAM" id="MobiDB-lite"/>
    </source>
</evidence>
<dbReference type="InterPro" id="IPR047196">
    <property type="entry name" value="YidC_ALB_C"/>
</dbReference>
<feature type="transmembrane region" description="Helical" evidence="13">
    <location>
        <begin position="370"/>
        <end position="390"/>
    </location>
</feature>
<dbReference type="RefSeq" id="WP_124151533.1">
    <property type="nucleotide sequence ID" value="NZ_RQIS01000008.1"/>
</dbReference>
<evidence type="ECO:0000256" key="3">
    <source>
        <dbReference type="ARBA" id="ARBA00015325"/>
    </source>
</evidence>
<evidence type="ECO:0000256" key="5">
    <source>
        <dbReference type="ARBA" id="ARBA00022475"/>
    </source>
</evidence>
<dbReference type="NCBIfam" id="NF002353">
    <property type="entry name" value="PRK01318.1-4"/>
    <property type="match status" value="1"/>
</dbReference>
<comment type="function">
    <text evidence="13">Required for the insertion and/or proper folding and/or complex formation of integral membrane proteins into the membrane. Involved in integration of membrane proteins that insert both dependently and independently of the Sec translocase complex, as well as at least some lipoproteins. Aids folding of multispanning membrane proteins.</text>
</comment>
<comment type="subcellular location">
    <subcellularLocation>
        <location evidence="1">Cell inner membrane</location>
        <topology evidence="1">Multi-pass membrane protein</topology>
    </subcellularLocation>
    <subcellularLocation>
        <location evidence="13">Cell membrane</location>
        <topology evidence="13">Multi-pass membrane protein</topology>
    </subcellularLocation>
</comment>
<dbReference type="InterPro" id="IPR028055">
    <property type="entry name" value="YidC/Oxa/ALB_C"/>
</dbReference>
<name>A0A3N6MR52_9BURK</name>
<comment type="similarity">
    <text evidence="2 13">Belongs to the OXA1/ALB3/YidC family. Type 1 subfamily.</text>
</comment>
<feature type="domain" description="Membrane insertase YidC/Oxa/ALB C-terminal" evidence="15">
    <location>
        <begin position="370"/>
        <end position="548"/>
    </location>
</feature>
<keyword evidence="9 13" id="KW-0472">Membrane</keyword>
<comment type="caution">
    <text evidence="13">Lacks conserved residue(s) required for the propagation of feature annotation.</text>
</comment>
<evidence type="ECO:0000256" key="2">
    <source>
        <dbReference type="ARBA" id="ARBA00010527"/>
    </source>
</evidence>
<evidence type="ECO:0000256" key="9">
    <source>
        <dbReference type="ARBA" id="ARBA00023136"/>
    </source>
</evidence>
<dbReference type="AlphaFoldDB" id="A0A3N6MR52"/>
<gene>
    <name evidence="13 17" type="primary">yidC</name>
    <name evidence="17" type="ORF">D1Y85_13365</name>
</gene>
<evidence type="ECO:0000313" key="17">
    <source>
        <dbReference type="EMBL" id="RQH06159.1"/>
    </source>
</evidence>
<evidence type="ECO:0000313" key="18">
    <source>
        <dbReference type="Proteomes" id="UP000272778"/>
    </source>
</evidence>
<evidence type="ECO:0000256" key="7">
    <source>
        <dbReference type="ARBA" id="ARBA00022927"/>
    </source>
</evidence>
<dbReference type="NCBIfam" id="NF002352">
    <property type="entry name" value="PRK01318.1-3"/>
    <property type="match status" value="1"/>
</dbReference>
<keyword evidence="10 13" id="KW-0143">Chaperone</keyword>
<dbReference type="InterPro" id="IPR028053">
    <property type="entry name" value="Membr_insert_YidC_N"/>
</dbReference>
<dbReference type="Gene3D" id="2.70.98.90">
    <property type="match status" value="1"/>
</dbReference>
<comment type="subunit">
    <text evidence="13">Interacts with the Sec translocase complex via SecD. Specifically interacts with transmembrane segments of nascent integral membrane proteins during membrane integration.</text>
</comment>
<dbReference type="EMBL" id="RQIS01000008">
    <property type="protein sequence ID" value="RQH06159.1"/>
    <property type="molecule type" value="Genomic_DNA"/>
</dbReference>
<dbReference type="CDD" id="cd19961">
    <property type="entry name" value="EcYidC-like_peri"/>
    <property type="match status" value="1"/>
</dbReference>
<dbReference type="Pfam" id="PF02096">
    <property type="entry name" value="60KD_IMP"/>
    <property type="match status" value="1"/>
</dbReference>
<organism evidence="17 18">
    <name type="scientific">Paraburkholderia dinghuensis</name>
    <dbReference type="NCBI Taxonomy" id="2305225"/>
    <lineage>
        <taxon>Bacteria</taxon>
        <taxon>Pseudomonadati</taxon>
        <taxon>Pseudomonadota</taxon>
        <taxon>Betaproteobacteria</taxon>
        <taxon>Burkholderiales</taxon>
        <taxon>Burkholderiaceae</taxon>
        <taxon>Paraburkholderia</taxon>
    </lineage>
</organism>
<feature type="domain" description="Membrane insertase YidC N-terminal" evidence="16">
    <location>
        <begin position="87"/>
        <end position="359"/>
    </location>
</feature>
<accession>A0A3N6MR52</accession>
<evidence type="ECO:0000256" key="1">
    <source>
        <dbReference type="ARBA" id="ARBA00004429"/>
    </source>
</evidence>
<evidence type="ECO:0000256" key="6">
    <source>
        <dbReference type="ARBA" id="ARBA00022692"/>
    </source>
</evidence>
<keyword evidence="6 13" id="KW-0812">Transmembrane</keyword>
<sequence>MDIKRTVLWVIFFMSAVMLYDNWQRDHGRQSMFFPSATQTQTATTGAKPESGAPANASDLPSATTAGATPAAPATSAQPAEAAAQLVHFRTDVYDGVIDTRGGTLTKLSLVKEASGNEPNQYMTLFDHTGDHTYLARTGLLGGDFPNHTDVFTPVSGPRELTGDANSFQISFESPVRGGVKVTKTYTFTRGSYVIGVDWKVQNTGTAAVSPTLYMELVRDSEPVETPRFSHTFIGPAVYSNEHHFQKMTFSDIDKNKADFVNQVDNGWIAMVQHYFATAWIPQQGVKRNIYVEKFDNALYRVGLKQPLGTIAPGATTNVEARLFAGPSEERMLEGVAPGLELVKDYGWVTIIAKPLFWLLEKIHSYVGNWGWSIVLLTVLIKAVFFPLSAASYKSMARMKEITPRMQALRERFKSDPQKMNAALMELYKTEKVNPFGGCLPVVIQIPVFISLYWVLLSSVEMRGAPWILWIHDLSQQDPFFILPVLMAVSMFLQTRLNPTPPDPVQAKMMMFMPIAFSVMFFFFPAGLVLYYVVNNVLSIAQQYYITRMMGKANKQAKAS</sequence>
<dbReference type="PRINTS" id="PR01900">
    <property type="entry name" value="YIDCPROTEIN"/>
</dbReference>
<dbReference type="NCBIfam" id="TIGR03592">
    <property type="entry name" value="yidC_oxa1_cterm"/>
    <property type="match status" value="1"/>
</dbReference>